<evidence type="ECO:0000256" key="1">
    <source>
        <dbReference type="SAM" id="MobiDB-lite"/>
    </source>
</evidence>
<reference evidence="2 3" key="1">
    <citation type="submission" date="2018-06" db="EMBL/GenBank/DDBJ databases">
        <authorList>
            <consortium name="Pathogen Informatics"/>
            <person name="Doyle S."/>
        </authorList>
    </citation>
    <scope>NUCLEOTIDE SEQUENCE [LARGE SCALE GENOMIC DNA]</scope>
    <source>
        <strain evidence="2 3">NCTC10699</strain>
    </source>
</reference>
<evidence type="ECO:0000313" key="2">
    <source>
        <dbReference type="EMBL" id="SUB33620.1"/>
    </source>
</evidence>
<gene>
    <name evidence="2" type="ORF">NCTC10699_01247</name>
</gene>
<proteinExistence type="predicted"/>
<organism evidence="2 3">
    <name type="scientific">[Pasteurella] mairii</name>
    <dbReference type="NCBI Taxonomy" id="757"/>
    <lineage>
        <taxon>Bacteria</taxon>
        <taxon>Pseudomonadati</taxon>
        <taxon>Pseudomonadota</taxon>
        <taxon>Gammaproteobacteria</taxon>
        <taxon>Pasteurellales</taxon>
        <taxon>Pasteurellaceae</taxon>
    </lineage>
</organism>
<accession>A0A379B6C3</accession>
<dbReference type="AlphaFoldDB" id="A0A379B6C3"/>
<dbReference type="Proteomes" id="UP000254280">
    <property type="component" value="Unassembled WGS sequence"/>
</dbReference>
<feature type="region of interest" description="Disordered" evidence="1">
    <location>
        <begin position="1"/>
        <end position="21"/>
    </location>
</feature>
<name>A0A379B6C3_9PAST</name>
<keyword evidence="3" id="KW-1185">Reference proteome</keyword>
<evidence type="ECO:0000313" key="3">
    <source>
        <dbReference type="Proteomes" id="UP000254280"/>
    </source>
</evidence>
<sequence length="99" mass="11513">MYLSLKKQLKNGTKKNGGLNDRGTLANVNEVRYNNDNRIISVDGYDFDDFIESISDEMGSDEFNQTKTVFSEKWALKRLQMIKVIYQMGFISLVWRAFC</sequence>
<protein>
    <submittedName>
        <fullName evidence="2">Uncharacterized protein</fullName>
    </submittedName>
</protein>
<dbReference type="EMBL" id="UGSS01000002">
    <property type="protein sequence ID" value="SUB33620.1"/>
    <property type="molecule type" value="Genomic_DNA"/>
</dbReference>